<dbReference type="EMBL" id="UFSP01000001">
    <property type="protein sequence ID" value="SSY92786.1"/>
    <property type="molecule type" value="Genomic_DNA"/>
</dbReference>
<dbReference type="GO" id="GO:0140359">
    <property type="term" value="F:ABC-type transporter activity"/>
    <property type="evidence" value="ECO:0007669"/>
    <property type="project" value="InterPro"/>
</dbReference>
<keyword evidence="3" id="KW-1133">Transmembrane helix</keyword>
<dbReference type="GO" id="GO:0005886">
    <property type="term" value="C:plasma membrane"/>
    <property type="evidence" value="ECO:0007669"/>
    <property type="project" value="UniProtKB-SubCell"/>
</dbReference>
<dbReference type="AlphaFoldDB" id="A0A336NBK4"/>
<evidence type="ECO:0000256" key="1">
    <source>
        <dbReference type="ARBA" id="ARBA00004651"/>
    </source>
</evidence>
<evidence type="ECO:0000313" key="6">
    <source>
        <dbReference type="EMBL" id="SSY92786.1"/>
    </source>
</evidence>
<evidence type="ECO:0000259" key="5">
    <source>
        <dbReference type="PROSITE" id="PS50929"/>
    </source>
</evidence>
<dbReference type="SUPFAM" id="SSF90123">
    <property type="entry name" value="ABC transporter transmembrane region"/>
    <property type="match status" value="1"/>
</dbReference>
<gene>
    <name evidence="6" type="primary">cydD_2</name>
    <name evidence="6" type="ORF">NCTC5908_00086</name>
</gene>
<dbReference type="Proteomes" id="UP000253728">
    <property type="component" value="Unassembled WGS sequence"/>
</dbReference>
<dbReference type="PROSITE" id="PS50929">
    <property type="entry name" value="ABC_TM1F"/>
    <property type="match status" value="1"/>
</dbReference>
<dbReference type="InterPro" id="IPR036640">
    <property type="entry name" value="ABC1_TM_sf"/>
</dbReference>
<keyword evidence="6" id="KW-0547">Nucleotide-binding</keyword>
<sequence>MATLARLSGQFLDRLRGLETLRLFDRTSEQTRHIEESTEDFRETTMDVLKMAFLSSAVLEFLRLFPSRLWLCISVSAI</sequence>
<name>A0A336NBK4_AGGAP</name>
<evidence type="ECO:0000313" key="7">
    <source>
        <dbReference type="Proteomes" id="UP000253728"/>
    </source>
</evidence>
<dbReference type="Gene3D" id="1.20.1560.10">
    <property type="entry name" value="ABC transporter type 1, transmembrane domain"/>
    <property type="match status" value="1"/>
</dbReference>
<keyword evidence="2" id="KW-0812">Transmembrane</keyword>
<comment type="subcellular location">
    <subcellularLocation>
        <location evidence="1">Cell membrane</location>
        <topology evidence="1">Multi-pass membrane protein</topology>
    </subcellularLocation>
</comment>
<protein>
    <submittedName>
        <fullName evidence="6">ATP-binding/permease protein CydD</fullName>
    </submittedName>
</protein>
<keyword evidence="4" id="KW-0472">Membrane</keyword>
<proteinExistence type="predicted"/>
<accession>A0A336NBK4</accession>
<evidence type="ECO:0000256" key="3">
    <source>
        <dbReference type="ARBA" id="ARBA00022989"/>
    </source>
</evidence>
<dbReference type="Pfam" id="PF00664">
    <property type="entry name" value="ABC_membrane"/>
    <property type="match status" value="1"/>
</dbReference>
<evidence type="ECO:0000256" key="2">
    <source>
        <dbReference type="ARBA" id="ARBA00022692"/>
    </source>
</evidence>
<reference evidence="6 7" key="1">
    <citation type="submission" date="2018-06" db="EMBL/GenBank/DDBJ databases">
        <authorList>
            <consortium name="Pathogen Informatics"/>
            <person name="Doyle S."/>
        </authorList>
    </citation>
    <scope>NUCLEOTIDE SEQUENCE [LARGE SCALE GENOMIC DNA]</scope>
    <source>
        <strain evidence="6 7">NCTC5908</strain>
    </source>
</reference>
<evidence type="ECO:0000256" key="4">
    <source>
        <dbReference type="ARBA" id="ARBA00023136"/>
    </source>
</evidence>
<dbReference type="GO" id="GO:0005524">
    <property type="term" value="F:ATP binding"/>
    <property type="evidence" value="ECO:0007669"/>
    <property type="project" value="UniProtKB-KW"/>
</dbReference>
<feature type="domain" description="ABC transmembrane type-1" evidence="5">
    <location>
        <begin position="1"/>
        <end position="65"/>
    </location>
</feature>
<dbReference type="InterPro" id="IPR011527">
    <property type="entry name" value="ABC1_TM_dom"/>
</dbReference>
<organism evidence="6 7">
    <name type="scientific">Aggregatibacter aphrophilus</name>
    <name type="common">Haemophilus aphrophilus</name>
    <dbReference type="NCBI Taxonomy" id="732"/>
    <lineage>
        <taxon>Bacteria</taxon>
        <taxon>Pseudomonadati</taxon>
        <taxon>Pseudomonadota</taxon>
        <taxon>Gammaproteobacteria</taxon>
        <taxon>Pasteurellales</taxon>
        <taxon>Pasteurellaceae</taxon>
        <taxon>Aggregatibacter</taxon>
    </lineage>
</organism>
<keyword evidence="6" id="KW-0067">ATP-binding</keyword>